<evidence type="ECO:0000313" key="1">
    <source>
        <dbReference type="EMBL" id="RJO79322.1"/>
    </source>
</evidence>
<dbReference type="EMBL" id="QZFU01000010">
    <property type="protein sequence ID" value="RJO79322.1"/>
    <property type="molecule type" value="Genomic_DNA"/>
</dbReference>
<dbReference type="OrthoDB" id="4571899at2"/>
<evidence type="ECO:0000313" key="2">
    <source>
        <dbReference type="Proteomes" id="UP000266677"/>
    </source>
</evidence>
<organism evidence="1 2">
    <name type="scientific">Nocardia panacis</name>
    <dbReference type="NCBI Taxonomy" id="2340916"/>
    <lineage>
        <taxon>Bacteria</taxon>
        <taxon>Bacillati</taxon>
        <taxon>Actinomycetota</taxon>
        <taxon>Actinomycetes</taxon>
        <taxon>Mycobacteriales</taxon>
        <taxon>Nocardiaceae</taxon>
        <taxon>Nocardia</taxon>
    </lineage>
</organism>
<keyword evidence="2" id="KW-1185">Reference proteome</keyword>
<accession>A0A3A4KPC9</accession>
<protein>
    <submittedName>
        <fullName evidence="1">Uncharacterized protein</fullName>
    </submittedName>
</protein>
<dbReference type="AlphaFoldDB" id="A0A3A4KPC9"/>
<name>A0A3A4KPC9_9NOCA</name>
<dbReference type="Proteomes" id="UP000266677">
    <property type="component" value="Unassembled WGS sequence"/>
</dbReference>
<dbReference type="RefSeq" id="WP_120037736.1">
    <property type="nucleotide sequence ID" value="NZ_QZFU01000010.1"/>
</dbReference>
<reference evidence="1 2" key="1">
    <citation type="submission" date="2018-09" db="EMBL/GenBank/DDBJ databases">
        <title>YIM PH21274 draft genome.</title>
        <authorList>
            <person name="Miao C."/>
        </authorList>
    </citation>
    <scope>NUCLEOTIDE SEQUENCE [LARGE SCALE GENOMIC DNA]</scope>
    <source>
        <strain evidence="1 2">YIM PH 21724</strain>
    </source>
</reference>
<proteinExistence type="predicted"/>
<sequence length="61" mass="6653">MDLKQKRLLLDGREFPWEISDIGPTITSFATGKPRVIHIPLLTDDMQIVPAGAPDPAPTNG</sequence>
<gene>
    <name evidence="1" type="ORF">D5S18_03045</name>
</gene>
<comment type="caution">
    <text evidence="1">The sequence shown here is derived from an EMBL/GenBank/DDBJ whole genome shotgun (WGS) entry which is preliminary data.</text>
</comment>